<dbReference type="Proteomes" id="UP001243623">
    <property type="component" value="Chromosome"/>
</dbReference>
<reference evidence="1" key="1">
    <citation type="submission" date="2023-03" db="EMBL/GenBank/DDBJ databases">
        <title>Selenobaculum gbiensis gen. nov. sp. nov., a new bacterium isolated from the gut microbiota of IBD patient.</title>
        <authorList>
            <person name="Yeo S."/>
            <person name="Park H."/>
            <person name="Huh C.S."/>
        </authorList>
    </citation>
    <scope>NUCLEOTIDE SEQUENCE</scope>
    <source>
        <strain evidence="1">ICN-92133</strain>
    </source>
</reference>
<keyword evidence="2" id="KW-1185">Reference proteome</keyword>
<sequence length="65" mass="7481">MTANEILAVFRLKGVTQMSIARKFDVSHVMIHQVIHGRSKSRRIQEEIARILGKDIDEIWSSYVA</sequence>
<dbReference type="EMBL" id="CP120678">
    <property type="protein sequence ID" value="WIW70636.1"/>
    <property type="molecule type" value="Genomic_DNA"/>
</dbReference>
<organism evidence="1 2">
    <name type="scientific">Selenobaculum gibii</name>
    <dbReference type="NCBI Taxonomy" id="3054208"/>
    <lineage>
        <taxon>Bacteria</taxon>
        <taxon>Bacillati</taxon>
        <taxon>Bacillota</taxon>
        <taxon>Negativicutes</taxon>
        <taxon>Selenomonadales</taxon>
        <taxon>Selenomonadaceae</taxon>
        <taxon>Selenobaculum</taxon>
    </lineage>
</organism>
<dbReference type="GO" id="GO:0003677">
    <property type="term" value="F:DNA binding"/>
    <property type="evidence" value="ECO:0007669"/>
    <property type="project" value="InterPro"/>
</dbReference>
<evidence type="ECO:0000313" key="1">
    <source>
        <dbReference type="EMBL" id="WIW70636.1"/>
    </source>
</evidence>
<proteinExistence type="predicted"/>
<name>A0A9Y2ESQ9_9FIRM</name>
<dbReference type="Gene3D" id="1.10.260.40">
    <property type="entry name" value="lambda repressor-like DNA-binding domains"/>
    <property type="match status" value="1"/>
</dbReference>
<dbReference type="SUPFAM" id="SSF47413">
    <property type="entry name" value="lambda repressor-like DNA-binding domains"/>
    <property type="match status" value="1"/>
</dbReference>
<protein>
    <submittedName>
        <fullName evidence="1">XRE family transcriptional regulator</fullName>
    </submittedName>
</protein>
<accession>A0A9Y2ESQ9</accession>
<dbReference type="AlphaFoldDB" id="A0A9Y2ESQ9"/>
<dbReference type="RefSeq" id="WP_309320479.1">
    <property type="nucleotide sequence ID" value="NZ_CP120678.1"/>
</dbReference>
<gene>
    <name evidence="1" type="ORF">P3F81_12230</name>
</gene>
<evidence type="ECO:0000313" key="2">
    <source>
        <dbReference type="Proteomes" id="UP001243623"/>
    </source>
</evidence>
<dbReference type="InterPro" id="IPR010982">
    <property type="entry name" value="Lambda_DNA-bd_dom_sf"/>
</dbReference>
<dbReference type="KEGG" id="sgbi:P3F81_12230"/>